<feature type="chain" id="PRO_5012144603" description="FAD-binding PCMH-type domain-containing protein" evidence="4">
    <location>
        <begin position="29"/>
        <end position="923"/>
    </location>
</feature>
<dbReference type="InterPro" id="IPR019257">
    <property type="entry name" value="MeTrfase_dom"/>
</dbReference>
<dbReference type="InterPro" id="IPR012951">
    <property type="entry name" value="BBE"/>
</dbReference>
<sequence>MHSQIFYPAALGIAISWLIFLNPQRSSCRCQPWDPCWPSDEEWQTLNSSIDFNLVKVVPTASVCYEPNFDHAMCEEVIRMSKDSGWRASQPGALQDWVWEAELNTGDACPLGSQMHGRAKCHQGRIPLYSAMARSTKDVQETIIFAKNHDLRLIVKNTGHDLAGRSSSPNALQIHTHGLQGIRFHKDFRPDGSAETLGPAVTVEAGVMMGDLYARSAQHGYILVGGDCPTVGVAGGFLQGGGISDFLSLHHGLAVDNALEFEIVTADGELVVANEHRNADLFWALRGGGGGTFGVVTQATMRVFPDINAVVAELGVRTSQFGEDYFDSLVIFFTILQELNRENIGGQLVTSVVAENMIETTLKMFFLDRRETIPVDQRMQSFVDDMRQVDPSMTYQSTILSKLSMNYRKTPDIHTDNDYGVIGTTVAISNGLFNSSNGPRRVAEALAQLGTRPGDLIFTSNLGGQVLKNGANDDTSMHPSWRSAAQMINFVRPVEPSPEGRAEALHNLTDIHMPLLYAIEPEFRLSYRNVGDPSEKKFQEVYWGGNYDRLLQVKRRWDKGGLLISKLGVGSEEWDSEGMCKIGYRSFRDWVTDIRRSKFEESITDQVTAGLSATPKTLPALLFYSGEGIRHWIQHSTAPEFYPRHEELRILRARATEMVASIADNSVVVDLGCASLEKVLPLLEALEESKKNISYYALDLSFSELQSTLQSLPLEKFKFVKLGALHGTFEDGVQWLKDTPGVQDRPHCLLLFGLTVGNYSRPNAAKFLQSLTESVSAANLTQSSIILSLDSCKMPTKVLRAYTSEGVVPFALASLDYGNNLFSTGKKAEKVFNRDEWYFLSEWNYVLGRHEASLIPKDSDIRLGGPLNDIVVSKDEKIRFGCSYKYNPSERREVFKLAGLRDVNQWSVEDCDVAFYQLRVSSE</sequence>
<keyword evidence="3" id="KW-0808">Transferase</keyword>
<dbReference type="GO" id="GO:0071949">
    <property type="term" value="F:FAD binding"/>
    <property type="evidence" value="ECO:0007669"/>
    <property type="project" value="InterPro"/>
</dbReference>
<gene>
    <name evidence="6" type="ORF">PENSTE_c046G07754</name>
</gene>
<dbReference type="GO" id="GO:0032259">
    <property type="term" value="P:methylation"/>
    <property type="evidence" value="ECO:0007669"/>
    <property type="project" value="UniProtKB-KW"/>
</dbReference>
<feature type="domain" description="FAD-binding PCMH-type" evidence="5">
    <location>
        <begin position="122"/>
        <end position="306"/>
    </location>
</feature>
<dbReference type="Gene3D" id="3.30.465.10">
    <property type="match status" value="1"/>
</dbReference>
<dbReference type="Pfam" id="PF01565">
    <property type="entry name" value="FAD_binding_4"/>
    <property type="match status" value="1"/>
</dbReference>
<dbReference type="InterPro" id="IPR017805">
    <property type="entry name" value="SAM_MeTrfase_EasF-type_put"/>
</dbReference>
<dbReference type="Gene3D" id="3.40.50.150">
    <property type="entry name" value="Vaccinia Virus protein VP39"/>
    <property type="match status" value="1"/>
</dbReference>
<evidence type="ECO:0000256" key="3">
    <source>
        <dbReference type="ARBA" id="ARBA00022679"/>
    </source>
</evidence>
<dbReference type="PANTHER" id="PTHR43397:SF1">
    <property type="entry name" value="ERGOTHIONEINE BIOSYNTHESIS PROTEIN 1"/>
    <property type="match status" value="1"/>
</dbReference>
<dbReference type="InterPro" id="IPR029063">
    <property type="entry name" value="SAM-dependent_MTases_sf"/>
</dbReference>
<dbReference type="OrthoDB" id="9983560at2759"/>
<dbReference type="Gene3D" id="3.40.462.20">
    <property type="match status" value="1"/>
</dbReference>
<dbReference type="SUPFAM" id="SSF56176">
    <property type="entry name" value="FAD-binding/transporter-associated domain-like"/>
    <property type="match status" value="1"/>
</dbReference>
<evidence type="ECO:0000256" key="4">
    <source>
        <dbReference type="SAM" id="SignalP"/>
    </source>
</evidence>
<dbReference type="Pfam" id="PF08031">
    <property type="entry name" value="BBE"/>
    <property type="match status" value="1"/>
</dbReference>
<evidence type="ECO:0000313" key="7">
    <source>
        <dbReference type="Proteomes" id="UP000191285"/>
    </source>
</evidence>
<organism evidence="6 7">
    <name type="scientific">Penicillium steckii</name>
    <dbReference type="NCBI Taxonomy" id="303698"/>
    <lineage>
        <taxon>Eukaryota</taxon>
        <taxon>Fungi</taxon>
        <taxon>Dikarya</taxon>
        <taxon>Ascomycota</taxon>
        <taxon>Pezizomycotina</taxon>
        <taxon>Eurotiomycetes</taxon>
        <taxon>Eurotiomycetidae</taxon>
        <taxon>Eurotiales</taxon>
        <taxon>Aspergillaceae</taxon>
        <taxon>Penicillium</taxon>
    </lineage>
</organism>
<dbReference type="InterPro" id="IPR016166">
    <property type="entry name" value="FAD-bd_PCMH"/>
</dbReference>
<keyword evidence="7" id="KW-1185">Reference proteome</keyword>
<keyword evidence="4" id="KW-0732">Signal</keyword>
<evidence type="ECO:0000313" key="6">
    <source>
        <dbReference type="EMBL" id="OQE13752.1"/>
    </source>
</evidence>
<dbReference type="EMBL" id="MLKD01000046">
    <property type="protein sequence ID" value="OQE13752.1"/>
    <property type="molecule type" value="Genomic_DNA"/>
</dbReference>
<evidence type="ECO:0000256" key="1">
    <source>
        <dbReference type="ARBA" id="ARBA00005466"/>
    </source>
</evidence>
<comment type="similarity">
    <text evidence="1">Belongs to the oxygen-dependent FAD-linked oxidoreductase family.</text>
</comment>
<feature type="signal peptide" evidence="4">
    <location>
        <begin position="1"/>
        <end position="28"/>
    </location>
</feature>
<dbReference type="InterPro" id="IPR016169">
    <property type="entry name" value="FAD-bd_PCMH_sub2"/>
</dbReference>
<accession>A0A1V6SI80</accession>
<keyword evidence="2" id="KW-0489">Methyltransferase</keyword>
<dbReference type="PANTHER" id="PTHR43397">
    <property type="entry name" value="ERGOTHIONEINE BIOSYNTHESIS PROTEIN 1"/>
    <property type="match status" value="1"/>
</dbReference>
<dbReference type="GO" id="GO:0008168">
    <property type="term" value="F:methyltransferase activity"/>
    <property type="evidence" value="ECO:0007669"/>
    <property type="project" value="UniProtKB-KW"/>
</dbReference>
<dbReference type="GO" id="GO:0016491">
    <property type="term" value="F:oxidoreductase activity"/>
    <property type="evidence" value="ECO:0007669"/>
    <property type="project" value="InterPro"/>
</dbReference>
<dbReference type="PROSITE" id="PS51387">
    <property type="entry name" value="FAD_PCMH"/>
    <property type="match status" value="1"/>
</dbReference>
<name>A0A1V6SI80_9EURO</name>
<protein>
    <recommendedName>
        <fullName evidence="5">FAD-binding PCMH-type domain-containing protein</fullName>
    </recommendedName>
</protein>
<proteinExistence type="inferred from homology"/>
<dbReference type="InterPro" id="IPR051128">
    <property type="entry name" value="EgtD_Methyltrsf_superfamily"/>
</dbReference>
<reference evidence="7" key="1">
    <citation type="journal article" date="2017" name="Nat. Microbiol.">
        <title>Global analysis of biosynthetic gene clusters reveals vast potential of secondary metabolite production in Penicillium species.</title>
        <authorList>
            <person name="Nielsen J.C."/>
            <person name="Grijseels S."/>
            <person name="Prigent S."/>
            <person name="Ji B."/>
            <person name="Dainat J."/>
            <person name="Nielsen K.F."/>
            <person name="Frisvad J.C."/>
            <person name="Workman M."/>
            <person name="Nielsen J."/>
        </authorList>
    </citation>
    <scope>NUCLEOTIDE SEQUENCE [LARGE SCALE GENOMIC DNA]</scope>
    <source>
        <strain evidence="7">IBT 24891</strain>
    </source>
</reference>
<dbReference type="InterPro" id="IPR006094">
    <property type="entry name" value="Oxid_FAD_bind_N"/>
</dbReference>
<dbReference type="STRING" id="303698.A0A1V6SI80"/>
<comment type="caution">
    <text evidence="6">The sequence shown here is derived from an EMBL/GenBank/DDBJ whole genome shotgun (WGS) entry which is preliminary data.</text>
</comment>
<dbReference type="NCBIfam" id="TIGR03439">
    <property type="entry name" value="methyl_EasF"/>
    <property type="match status" value="1"/>
</dbReference>
<dbReference type="AlphaFoldDB" id="A0A1V6SI80"/>
<dbReference type="Proteomes" id="UP000191285">
    <property type="component" value="Unassembled WGS sequence"/>
</dbReference>
<dbReference type="Pfam" id="PF10017">
    <property type="entry name" value="Methyltransf_33"/>
    <property type="match status" value="1"/>
</dbReference>
<evidence type="ECO:0000256" key="2">
    <source>
        <dbReference type="ARBA" id="ARBA00022603"/>
    </source>
</evidence>
<evidence type="ECO:0000259" key="5">
    <source>
        <dbReference type="PROSITE" id="PS51387"/>
    </source>
</evidence>
<dbReference type="InterPro" id="IPR036318">
    <property type="entry name" value="FAD-bd_PCMH-like_sf"/>
</dbReference>